<sequence length="126" mass="15206">AEKLKTENLKLRRHHLTIQQIVCSLMNTDLLREPHKWHQQVQDIRKIMDTLTNEGYSAKNMKPWRSFWDRQLYKALDLQYTNGLKALNENLPDIKIDLIFREKAIQYKLPSSQIVILLRIYSRFFH</sequence>
<name>A0A820RT98_9BILA</name>
<reference evidence="1" key="1">
    <citation type="submission" date="2021-02" db="EMBL/GenBank/DDBJ databases">
        <authorList>
            <person name="Nowell W R."/>
        </authorList>
    </citation>
    <scope>NUCLEOTIDE SEQUENCE</scope>
</reference>
<comment type="caution">
    <text evidence="1">The sequence shown here is derived from an EMBL/GenBank/DDBJ whole genome shotgun (WGS) entry which is preliminary data.</text>
</comment>
<dbReference type="EMBL" id="CAJOBB010029850">
    <property type="protein sequence ID" value="CAF4439762.1"/>
    <property type="molecule type" value="Genomic_DNA"/>
</dbReference>
<dbReference type="Proteomes" id="UP000663868">
    <property type="component" value="Unassembled WGS sequence"/>
</dbReference>
<dbReference type="AlphaFoldDB" id="A0A820RT98"/>
<accession>A0A820RT98</accession>
<organism evidence="1 2">
    <name type="scientific">Adineta steineri</name>
    <dbReference type="NCBI Taxonomy" id="433720"/>
    <lineage>
        <taxon>Eukaryota</taxon>
        <taxon>Metazoa</taxon>
        <taxon>Spiralia</taxon>
        <taxon>Gnathifera</taxon>
        <taxon>Rotifera</taxon>
        <taxon>Eurotatoria</taxon>
        <taxon>Bdelloidea</taxon>
        <taxon>Adinetida</taxon>
        <taxon>Adinetidae</taxon>
        <taxon>Adineta</taxon>
    </lineage>
</organism>
<proteinExistence type="predicted"/>
<evidence type="ECO:0000313" key="2">
    <source>
        <dbReference type="Proteomes" id="UP000663868"/>
    </source>
</evidence>
<feature type="non-terminal residue" evidence="1">
    <location>
        <position position="126"/>
    </location>
</feature>
<evidence type="ECO:0000313" key="1">
    <source>
        <dbReference type="EMBL" id="CAF4439762.1"/>
    </source>
</evidence>
<protein>
    <submittedName>
        <fullName evidence="1">Uncharacterized protein</fullName>
    </submittedName>
</protein>
<gene>
    <name evidence="1" type="ORF">KXQ929_LOCUS53310</name>
</gene>